<dbReference type="InterPro" id="IPR010119">
    <property type="entry name" value="Gluconeogen_factor"/>
</dbReference>
<dbReference type="STRING" id="200991.AUC31_04500"/>
<comment type="function">
    <text evidence="2">Required for morphogenesis under gluconeogenic growth conditions.</text>
</comment>
<dbReference type="InterPro" id="IPR038136">
    <property type="entry name" value="CofD-like_dom_sf"/>
</dbReference>
<evidence type="ECO:0000256" key="1">
    <source>
        <dbReference type="ARBA" id="ARBA00022490"/>
    </source>
</evidence>
<sequence length="331" mass="36607">MEKSLQQKRVVIIGGGTGLSTLLRGLKTFPLDLTAIVTVADDGGSSGRLRDDLDIPPPGDIRNVMAALSDAEPLVAEMFQYRFKHSLDLEGHSLGNLMLAALTDLTGDFSHAVREMSRVLNVNGTVLPAANQLVTLNAELEDGTIIKGESKIPAYLQPIKRVFLEPAGVKTLPDTIQAIQSADVIVIGPGSLYTSILPNLLVKDIKKALLEAKARKIYICNLMTQAGETYGYTASDHVKALYDHVGVNFLDAILIDKVQMPQGVAERYKKEKAWPVEYDEERLRNMGLEVYRHDIANIFGEAVRHEPMKVAKWLFEYTSSETKEPSQRRYS</sequence>
<accession>A0A0U2J6S6</accession>
<dbReference type="RefSeq" id="WP_058381253.1">
    <property type="nucleotide sequence ID" value="NZ_CP013659.2"/>
</dbReference>
<comment type="subcellular location">
    <subcellularLocation>
        <location evidence="2">Cytoplasm</location>
    </subcellularLocation>
</comment>
<gene>
    <name evidence="3" type="ORF">AUC31_04500</name>
</gene>
<reference evidence="3" key="1">
    <citation type="submission" date="2016-01" db="EMBL/GenBank/DDBJ databases">
        <title>Complete genome of Planococcus rifietoensis type strain M8.</title>
        <authorList>
            <person name="See-Too W.S."/>
        </authorList>
    </citation>
    <scope>NUCLEOTIDE SEQUENCE [LARGE SCALE GENOMIC DNA]</scope>
    <source>
        <strain evidence="3">M8</strain>
    </source>
</reference>
<dbReference type="GO" id="GO:0043743">
    <property type="term" value="F:LPPG:FO 2-phospho-L-lactate transferase activity"/>
    <property type="evidence" value="ECO:0007669"/>
    <property type="project" value="InterPro"/>
</dbReference>
<dbReference type="SUPFAM" id="SSF142338">
    <property type="entry name" value="CofD-like"/>
    <property type="match status" value="1"/>
</dbReference>
<dbReference type="HAMAP" id="MF_00973">
    <property type="entry name" value="Gluconeogen_factor"/>
    <property type="match status" value="1"/>
</dbReference>
<dbReference type="Gene3D" id="3.40.50.10680">
    <property type="entry name" value="CofD-like domains"/>
    <property type="match status" value="1"/>
</dbReference>
<protein>
    <recommendedName>
        <fullName evidence="2">Gluconeogenesis factor</fullName>
    </recommendedName>
</protein>
<dbReference type="GO" id="GO:0008360">
    <property type="term" value="P:regulation of cell shape"/>
    <property type="evidence" value="ECO:0007669"/>
    <property type="project" value="UniProtKB-UniRule"/>
</dbReference>
<dbReference type="OrthoDB" id="9783842at2"/>
<evidence type="ECO:0000313" key="3">
    <source>
        <dbReference type="EMBL" id="ALS74546.1"/>
    </source>
</evidence>
<dbReference type="Proteomes" id="UP000067683">
    <property type="component" value="Chromosome"/>
</dbReference>
<dbReference type="EMBL" id="CP013659">
    <property type="protein sequence ID" value="ALS74546.1"/>
    <property type="molecule type" value="Genomic_DNA"/>
</dbReference>
<keyword evidence="4" id="KW-1185">Reference proteome</keyword>
<dbReference type="PANTHER" id="PTHR30135:SF3">
    <property type="entry name" value="GLUCONEOGENESIS FACTOR-RELATED"/>
    <property type="match status" value="1"/>
</dbReference>
<comment type="similarity">
    <text evidence="2">Belongs to the gluconeogenesis factor family.</text>
</comment>
<name>A0A0U2J6S6_9BACL</name>
<dbReference type="PANTHER" id="PTHR30135">
    <property type="entry name" value="UNCHARACTERIZED PROTEIN YVCK-RELATED"/>
    <property type="match status" value="1"/>
</dbReference>
<evidence type="ECO:0000313" key="4">
    <source>
        <dbReference type="Proteomes" id="UP000067683"/>
    </source>
</evidence>
<dbReference type="CDD" id="cd07187">
    <property type="entry name" value="YvcK_like"/>
    <property type="match status" value="1"/>
</dbReference>
<dbReference type="AlphaFoldDB" id="A0A0U2J6S6"/>
<proteinExistence type="inferred from homology"/>
<dbReference type="GO" id="GO:0005737">
    <property type="term" value="C:cytoplasm"/>
    <property type="evidence" value="ECO:0007669"/>
    <property type="project" value="UniProtKB-SubCell"/>
</dbReference>
<dbReference type="KEGG" id="prt:AUC31_04500"/>
<dbReference type="Pfam" id="PF01933">
    <property type="entry name" value="CofD"/>
    <property type="match status" value="1"/>
</dbReference>
<dbReference type="InterPro" id="IPR002882">
    <property type="entry name" value="CofD"/>
</dbReference>
<keyword evidence="1 2" id="KW-0963">Cytoplasm</keyword>
<dbReference type="NCBIfam" id="TIGR01826">
    <property type="entry name" value="CofD_related"/>
    <property type="match status" value="1"/>
</dbReference>
<organism evidence="3 4">
    <name type="scientific">Planococcus rifietoensis</name>
    <dbReference type="NCBI Taxonomy" id="200991"/>
    <lineage>
        <taxon>Bacteria</taxon>
        <taxon>Bacillati</taxon>
        <taxon>Bacillota</taxon>
        <taxon>Bacilli</taxon>
        <taxon>Bacillales</taxon>
        <taxon>Caryophanaceae</taxon>
        <taxon>Planococcus</taxon>
    </lineage>
</organism>
<evidence type="ECO:0000256" key="2">
    <source>
        <dbReference type="HAMAP-Rule" id="MF_00973"/>
    </source>
</evidence>